<organism evidence="1 2">
    <name type="scientific">Trypanosoma rangeli</name>
    <dbReference type="NCBI Taxonomy" id="5698"/>
    <lineage>
        <taxon>Eukaryota</taxon>
        <taxon>Discoba</taxon>
        <taxon>Euglenozoa</taxon>
        <taxon>Kinetoplastea</taxon>
        <taxon>Metakinetoplastina</taxon>
        <taxon>Trypanosomatida</taxon>
        <taxon>Trypanosomatidae</taxon>
        <taxon>Trypanosoma</taxon>
        <taxon>Herpetosoma</taxon>
    </lineage>
</organism>
<evidence type="ECO:0000313" key="2">
    <source>
        <dbReference type="Proteomes" id="UP000283634"/>
    </source>
</evidence>
<accession>A0A3R7KQM5</accession>
<dbReference type="GeneID" id="40332109"/>
<dbReference type="AlphaFoldDB" id="A0A3R7KQM5"/>
<comment type="caution">
    <text evidence="1">The sequence shown here is derived from an EMBL/GenBank/DDBJ whole genome shotgun (WGS) entry which is preliminary data.</text>
</comment>
<dbReference type="Gene3D" id="2.60.40.10">
    <property type="entry name" value="Immunoglobulins"/>
    <property type="match status" value="1"/>
</dbReference>
<keyword evidence="2" id="KW-1185">Reference proteome</keyword>
<reference evidence="1 2" key="1">
    <citation type="journal article" date="2018" name="BMC Genomics">
        <title>Genomic comparison of Trypanosoma conorhini and Trypanosoma rangeli to Trypanosoma cruzi strains of high and low virulence.</title>
        <authorList>
            <person name="Bradwell K.R."/>
            <person name="Koparde V.N."/>
            <person name="Matveyev A.V."/>
            <person name="Serrano M.G."/>
            <person name="Alves J.M."/>
            <person name="Parikh H."/>
            <person name="Huang B."/>
            <person name="Lee V."/>
            <person name="Espinosa-Alvarez O."/>
            <person name="Ortiz P.A."/>
            <person name="Costa-Martins A.G."/>
            <person name="Teixeira M.M."/>
            <person name="Buck G.A."/>
        </authorList>
    </citation>
    <scope>NUCLEOTIDE SEQUENCE [LARGE SCALE GENOMIC DNA]</scope>
    <source>
        <strain evidence="1 2">AM80</strain>
    </source>
</reference>
<protein>
    <submittedName>
        <fullName evidence="1">Uncharacterized protein</fullName>
    </submittedName>
</protein>
<sequence>MTSGTGAHCIAEETQWMFTDDGSTIEVRRILGNTPQVHCSVSDPLDLVFGYLTMEDSSTEEVSAVISSNVRGFLTIDHVVQFFFEVVADNTGAVEQTTYTKALEAAKLEAKAQHDGLEQTKASKSSKEKVPLPTLAVLEEALISQISVPKEREQAKPMVIARALFRDGTAVTFSAAEKCLHFAAVRSLCHFLLADLVVDVCVGDCLRSIRVSHIDAITVYVDGCVVIHSQEVEGYRVSLDVLGNYITVNSEGSMLYVTASGKRSIVKVDGQTLDLEPLMVAAKVDTHTGAQVLLRQDGVQVVLGSGGGVEKITYCTGCSCVRSDGENAWHFKGFPEIRFNSEAGRLGFTVDRMEAIMDVGEQTLHMIHHRSGGEAILDWTKHWMHVRTMPNGNCFTIDCAFGGLVASSDVSHYYVSPFGRCGEVREDVFKEPEIVNQEFLQRYEGAGGNFGETALQSNCCMLNFPIKLMDSNCRPTMEPKPTTLSSYTRYAEGSLESLRVSGVRQSKDLLRGVVGTRGGNGDDGVLVFMMPWLSNVLLQRLKNDINPTYSRLFLGLSLLGGDVQEHIIFLESSHEGAREERGSTTPMASSVAQFLLTSQLPKATEAPCGDNVHAMRILLTREGAVLMTDDVATLLRHDRLSSSAAEKWSKAMQTLPLVETAEVTALNSSYETRRSEPLYAYTVSGRSCTRPVAPRKEARATRDAKYNFWRSTGILVAAEVKEATLNERNDNASTGILTSEGTHAPFALAASPAADISEPIKNKGCWVPFMHTMLKKEMPPQEYRSVPSLSVTPSVLSFGRLLSGNRYAIPLTLTNTSTVPCRYRVTLPTEYRSILRVHYPRHFLAPGLTVVAQVEVSGTQPPGTISVVLGVTHEGGSVTVAVHLETVEKSDELSSAIADDTTAVFLGPTLINLFVPGTTRRLPPLHILKGEEANKEAAADALESM</sequence>
<dbReference type="OrthoDB" id="273506at2759"/>
<gene>
    <name evidence="1" type="ORF">TraAM80_08176</name>
</gene>
<evidence type="ECO:0000313" key="1">
    <source>
        <dbReference type="EMBL" id="RNE99456.1"/>
    </source>
</evidence>
<dbReference type="Pfam" id="PF14874">
    <property type="entry name" value="PapD-like"/>
    <property type="match status" value="1"/>
</dbReference>
<proteinExistence type="predicted"/>
<dbReference type="InterPro" id="IPR013783">
    <property type="entry name" value="Ig-like_fold"/>
</dbReference>
<dbReference type="RefSeq" id="XP_029235209.1">
    <property type="nucleotide sequence ID" value="XM_029384936.1"/>
</dbReference>
<dbReference type="EMBL" id="MKGL01000385">
    <property type="protein sequence ID" value="RNE99456.1"/>
    <property type="molecule type" value="Genomic_DNA"/>
</dbReference>
<dbReference type="Proteomes" id="UP000283634">
    <property type="component" value="Unassembled WGS sequence"/>
</dbReference>
<name>A0A3R7KQM5_TRYRA</name>